<accession>A0A777Y6X7</accession>
<protein>
    <submittedName>
        <fullName evidence="4">TetR/AcrR family transcriptional regulator</fullName>
    </submittedName>
</protein>
<name>A0A777Y6X7_ECOLX</name>
<gene>
    <name evidence="4" type="ORF">GGB84_002227</name>
</gene>
<dbReference type="AlphaFoldDB" id="A0A777Y6X7"/>
<evidence type="ECO:0000256" key="2">
    <source>
        <dbReference type="ARBA" id="ARBA00023125"/>
    </source>
</evidence>
<proteinExistence type="predicted"/>
<evidence type="ECO:0000256" key="3">
    <source>
        <dbReference type="ARBA" id="ARBA00023163"/>
    </source>
</evidence>
<dbReference type="InterPro" id="IPR009057">
    <property type="entry name" value="Homeodomain-like_sf"/>
</dbReference>
<dbReference type="PANTHER" id="PTHR47506:SF1">
    <property type="entry name" value="HTH-TYPE TRANSCRIPTIONAL REGULATOR YJDC"/>
    <property type="match status" value="1"/>
</dbReference>
<dbReference type="EMBL" id="DAAYTU010000011">
    <property type="protein sequence ID" value="HAG5770567.1"/>
    <property type="molecule type" value="Genomic_DNA"/>
</dbReference>
<sequence>MQDKIKELTRNLLIAHGYHKTTFGVIAKALQVTTTNIHYHFGNKNNLVEIVVSEYVAEAKKNQSAIWLDKTTTLEQKVSNVVAYNYQLYKKYNPDGEGCHPWSLIGRLRLEKDVLTEEMCRSLASFTQLMQDVIGQAVEYAWQQGQLKADTPRQDLILLLTHLVDSSSVFAQDSGSFSRLEQFFNAFCRVVLSMYMVKPSAN</sequence>
<dbReference type="Pfam" id="PF00440">
    <property type="entry name" value="TetR_N"/>
    <property type="match status" value="1"/>
</dbReference>
<evidence type="ECO:0000256" key="1">
    <source>
        <dbReference type="ARBA" id="ARBA00023015"/>
    </source>
</evidence>
<dbReference type="PANTHER" id="PTHR47506">
    <property type="entry name" value="TRANSCRIPTIONAL REGULATORY PROTEIN"/>
    <property type="match status" value="1"/>
</dbReference>
<keyword evidence="1" id="KW-0805">Transcription regulation</keyword>
<keyword evidence="2" id="KW-0238">DNA-binding</keyword>
<dbReference type="InterPro" id="IPR001647">
    <property type="entry name" value="HTH_TetR"/>
</dbReference>
<organism evidence="4">
    <name type="scientific">Escherichia coli</name>
    <dbReference type="NCBI Taxonomy" id="562"/>
    <lineage>
        <taxon>Bacteria</taxon>
        <taxon>Pseudomonadati</taxon>
        <taxon>Pseudomonadota</taxon>
        <taxon>Gammaproteobacteria</taxon>
        <taxon>Enterobacterales</taxon>
        <taxon>Enterobacteriaceae</taxon>
        <taxon>Escherichia</taxon>
    </lineage>
</organism>
<dbReference type="SUPFAM" id="SSF48498">
    <property type="entry name" value="Tetracyclin repressor-like, C-terminal domain"/>
    <property type="match status" value="1"/>
</dbReference>
<comment type="caution">
    <text evidence="4">The sequence shown here is derived from an EMBL/GenBank/DDBJ whole genome shotgun (WGS) entry which is preliminary data.</text>
</comment>
<reference evidence="4" key="1">
    <citation type="journal article" date="2018" name="Genome Biol.">
        <title>SKESA: strategic k-mer extension for scrupulous assemblies.</title>
        <authorList>
            <person name="Souvorov A."/>
            <person name="Agarwala R."/>
            <person name="Lipman D.J."/>
        </authorList>
    </citation>
    <scope>NUCLEOTIDE SEQUENCE [LARGE SCALE GENOMIC DNA]</scope>
    <source>
        <strain evidence="4">1839</strain>
    </source>
</reference>
<keyword evidence="3" id="KW-0804">Transcription</keyword>
<dbReference type="SUPFAM" id="SSF46689">
    <property type="entry name" value="Homeodomain-like"/>
    <property type="match status" value="1"/>
</dbReference>
<dbReference type="PROSITE" id="PS50977">
    <property type="entry name" value="HTH_TETR_2"/>
    <property type="match status" value="1"/>
</dbReference>
<reference evidence="4" key="2">
    <citation type="submission" date="2020-02" db="EMBL/GenBank/DDBJ databases">
        <authorList>
            <consortium name="NCBI Pathogen Detection Project"/>
        </authorList>
    </citation>
    <scope>NUCLEOTIDE SEQUENCE</scope>
    <source>
        <strain evidence="4">1839</strain>
    </source>
</reference>
<dbReference type="InterPro" id="IPR036271">
    <property type="entry name" value="Tet_transcr_reg_TetR-rel_C_sf"/>
</dbReference>
<dbReference type="Gene3D" id="1.10.357.10">
    <property type="entry name" value="Tetracycline Repressor, domain 2"/>
    <property type="match status" value="1"/>
</dbReference>
<evidence type="ECO:0000313" key="4">
    <source>
        <dbReference type="EMBL" id="HAG5770567.1"/>
    </source>
</evidence>
<dbReference type="GO" id="GO:0003677">
    <property type="term" value="F:DNA binding"/>
    <property type="evidence" value="ECO:0007669"/>
    <property type="project" value="UniProtKB-UniRule"/>
</dbReference>